<dbReference type="PANTHER" id="PTHR43537:SF45">
    <property type="entry name" value="GNTR FAMILY REGULATORY PROTEIN"/>
    <property type="match status" value="1"/>
</dbReference>
<proteinExistence type="predicted"/>
<comment type="caution">
    <text evidence="5">The sequence shown here is derived from an EMBL/GenBank/DDBJ whole genome shotgun (WGS) entry which is preliminary data.</text>
</comment>
<keyword evidence="2" id="KW-0238">DNA-binding</keyword>
<sequence>MPSPQILETVSVADAATTRLRDSLFAGHYKAGEEIKDTHVATQFGIARPTARVAVQQLINEGMLVRIPGYSARVRTFDPSQVEDIYRVRKLIELDAVREIKNRKPPLHLVAEALEGFADLQKSEDDWSRIAEADVAFHASVVNSAGSARLQSYFSGITSEIRLLVAQLRDQYTGGAALYAEHEQLYLSLRDDSSLQSVQSEWLSHLDSAERFLTHHVAGTNEVGVDETI</sequence>
<dbReference type="RefSeq" id="WP_151425076.1">
    <property type="nucleotide sequence ID" value="NZ_WBJX01000008.1"/>
</dbReference>
<evidence type="ECO:0000259" key="4">
    <source>
        <dbReference type="PROSITE" id="PS50949"/>
    </source>
</evidence>
<evidence type="ECO:0000256" key="2">
    <source>
        <dbReference type="ARBA" id="ARBA00023125"/>
    </source>
</evidence>
<dbReference type="PROSITE" id="PS50949">
    <property type="entry name" value="HTH_GNTR"/>
    <property type="match status" value="1"/>
</dbReference>
<dbReference type="Gene3D" id="1.20.120.530">
    <property type="entry name" value="GntR ligand-binding domain-like"/>
    <property type="match status" value="1"/>
</dbReference>
<dbReference type="PANTHER" id="PTHR43537">
    <property type="entry name" value="TRANSCRIPTIONAL REGULATOR, GNTR FAMILY"/>
    <property type="match status" value="1"/>
</dbReference>
<evidence type="ECO:0000313" key="6">
    <source>
        <dbReference type="Proteomes" id="UP000490386"/>
    </source>
</evidence>
<dbReference type="InterPro" id="IPR036388">
    <property type="entry name" value="WH-like_DNA-bd_sf"/>
</dbReference>
<dbReference type="Pfam" id="PF07729">
    <property type="entry name" value="FCD"/>
    <property type="match status" value="1"/>
</dbReference>
<organism evidence="5 6">
    <name type="scientific">Pseudoclavibacter terrae</name>
    <dbReference type="NCBI Taxonomy" id="1530195"/>
    <lineage>
        <taxon>Bacteria</taxon>
        <taxon>Bacillati</taxon>
        <taxon>Actinomycetota</taxon>
        <taxon>Actinomycetes</taxon>
        <taxon>Micrococcales</taxon>
        <taxon>Microbacteriaceae</taxon>
        <taxon>Pseudoclavibacter</taxon>
    </lineage>
</organism>
<dbReference type="Pfam" id="PF00392">
    <property type="entry name" value="GntR"/>
    <property type="match status" value="1"/>
</dbReference>
<dbReference type="OrthoDB" id="5243844at2"/>
<dbReference type="Gene3D" id="1.10.10.10">
    <property type="entry name" value="Winged helix-like DNA-binding domain superfamily/Winged helix DNA-binding domain"/>
    <property type="match status" value="1"/>
</dbReference>
<dbReference type="InterPro" id="IPR011711">
    <property type="entry name" value="GntR_C"/>
</dbReference>
<keyword evidence="3" id="KW-0804">Transcription</keyword>
<dbReference type="SUPFAM" id="SSF46785">
    <property type="entry name" value="Winged helix' DNA-binding domain"/>
    <property type="match status" value="1"/>
</dbReference>
<keyword evidence="1" id="KW-0805">Transcription regulation</keyword>
<accession>A0A7J5AXK1</accession>
<evidence type="ECO:0000256" key="1">
    <source>
        <dbReference type="ARBA" id="ARBA00023015"/>
    </source>
</evidence>
<dbReference type="InterPro" id="IPR008920">
    <property type="entry name" value="TF_FadR/GntR_C"/>
</dbReference>
<dbReference type="AlphaFoldDB" id="A0A7J5AXK1"/>
<dbReference type="EMBL" id="WBJX01000008">
    <property type="protein sequence ID" value="KAB1636105.1"/>
    <property type="molecule type" value="Genomic_DNA"/>
</dbReference>
<protein>
    <submittedName>
        <fullName evidence="5">GntR family transcriptional regulator</fullName>
    </submittedName>
</protein>
<keyword evidence="6" id="KW-1185">Reference proteome</keyword>
<dbReference type="GO" id="GO:0003677">
    <property type="term" value="F:DNA binding"/>
    <property type="evidence" value="ECO:0007669"/>
    <property type="project" value="UniProtKB-KW"/>
</dbReference>
<dbReference type="InterPro" id="IPR036390">
    <property type="entry name" value="WH_DNA-bd_sf"/>
</dbReference>
<feature type="domain" description="HTH gntR-type" evidence="4">
    <location>
        <begin position="10"/>
        <end position="77"/>
    </location>
</feature>
<dbReference type="Proteomes" id="UP000490386">
    <property type="component" value="Unassembled WGS sequence"/>
</dbReference>
<dbReference type="SUPFAM" id="SSF48008">
    <property type="entry name" value="GntR ligand-binding domain-like"/>
    <property type="match status" value="1"/>
</dbReference>
<dbReference type="GO" id="GO:0003700">
    <property type="term" value="F:DNA-binding transcription factor activity"/>
    <property type="evidence" value="ECO:0007669"/>
    <property type="project" value="InterPro"/>
</dbReference>
<name>A0A7J5AXK1_9MICO</name>
<dbReference type="InterPro" id="IPR000524">
    <property type="entry name" value="Tscrpt_reg_HTH_GntR"/>
</dbReference>
<reference evidence="5 6" key="1">
    <citation type="submission" date="2019-09" db="EMBL/GenBank/DDBJ databases">
        <title>Phylogeny of genus Pseudoclavibacter and closely related genus.</title>
        <authorList>
            <person name="Li Y."/>
        </authorList>
    </citation>
    <scope>NUCLEOTIDE SEQUENCE [LARGE SCALE GENOMIC DNA]</scope>
    <source>
        <strain evidence="5 6">THG-MD12</strain>
    </source>
</reference>
<evidence type="ECO:0000313" key="5">
    <source>
        <dbReference type="EMBL" id="KAB1636105.1"/>
    </source>
</evidence>
<evidence type="ECO:0000256" key="3">
    <source>
        <dbReference type="ARBA" id="ARBA00023163"/>
    </source>
</evidence>
<gene>
    <name evidence="5" type="ORF">F8O03_17795</name>
</gene>